<accession>A0A9Q3CPA5</accession>
<sequence length="103" mass="12265">MKLERRHRKDSLTRPFNQTHKEGGFRTLAQYKKLIGECDIISKHQLQYGYFKRDDDYPEYVFDSLSPKTRMSITKRSIKDSVIIQARDGGHILPEMETIRQYN</sequence>
<dbReference type="Proteomes" id="UP000765509">
    <property type="component" value="Unassembled WGS sequence"/>
</dbReference>
<name>A0A9Q3CPA5_9BASI</name>
<reference evidence="1" key="1">
    <citation type="submission" date="2021-03" db="EMBL/GenBank/DDBJ databases">
        <title>Draft genome sequence of rust myrtle Austropuccinia psidii MF-1, a brazilian biotype.</title>
        <authorList>
            <person name="Quecine M.C."/>
            <person name="Pachon D.M.R."/>
            <person name="Bonatelli M.L."/>
            <person name="Correr F.H."/>
            <person name="Franceschini L.M."/>
            <person name="Leite T.F."/>
            <person name="Margarido G.R.A."/>
            <person name="Almeida C.A."/>
            <person name="Ferrarezi J.A."/>
            <person name="Labate C.A."/>
        </authorList>
    </citation>
    <scope>NUCLEOTIDE SEQUENCE</scope>
    <source>
        <strain evidence="1">MF-1</strain>
    </source>
</reference>
<comment type="caution">
    <text evidence="1">The sequence shown here is derived from an EMBL/GenBank/DDBJ whole genome shotgun (WGS) entry which is preliminary data.</text>
</comment>
<gene>
    <name evidence="1" type="ORF">O181_025856</name>
</gene>
<dbReference type="AlphaFoldDB" id="A0A9Q3CPA5"/>
<proteinExistence type="predicted"/>
<organism evidence="1 2">
    <name type="scientific">Austropuccinia psidii MF-1</name>
    <dbReference type="NCBI Taxonomy" id="1389203"/>
    <lineage>
        <taxon>Eukaryota</taxon>
        <taxon>Fungi</taxon>
        <taxon>Dikarya</taxon>
        <taxon>Basidiomycota</taxon>
        <taxon>Pucciniomycotina</taxon>
        <taxon>Pucciniomycetes</taxon>
        <taxon>Pucciniales</taxon>
        <taxon>Sphaerophragmiaceae</taxon>
        <taxon>Austropuccinia</taxon>
    </lineage>
</organism>
<protein>
    <submittedName>
        <fullName evidence="1">Uncharacterized protein</fullName>
    </submittedName>
</protein>
<keyword evidence="2" id="KW-1185">Reference proteome</keyword>
<evidence type="ECO:0000313" key="2">
    <source>
        <dbReference type="Proteomes" id="UP000765509"/>
    </source>
</evidence>
<dbReference type="EMBL" id="AVOT02008493">
    <property type="protein sequence ID" value="MBW0486141.1"/>
    <property type="molecule type" value="Genomic_DNA"/>
</dbReference>
<evidence type="ECO:0000313" key="1">
    <source>
        <dbReference type="EMBL" id="MBW0486141.1"/>
    </source>
</evidence>